<feature type="domain" description="NERD" evidence="1">
    <location>
        <begin position="1"/>
        <end position="90"/>
    </location>
</feature>
<dbReference type="PROSITE" id="PS50965">
    <property type="entry name" value="NERD"/>
    <property type="match status" value="1"/>
</dbReference>
<comment type="caution">
    <text evidence="2">The sequence shown here is derived from an EMBL/GenBank/DDBJ whole genome shotgun (WGS) entry which is preliminary data.</text>
</comment>
<gene>
    <name evidence="2" type="ORF">BTN85_1247</name>
</gene>
<name>A0A1Q6DWP1_METT1</name>
<evidence type="ECO:0000313" key="2">
    <source>
        <dbReference type="EMBL" id="OKY78748.1"/>
    </source>
</evidence>
<dbReference type="InParanoid" id="A0A1Q6DWP1"/>
<protein>
    <submittedName>
        <fullName evidence="2">Nuclease-related protein, NERD family</fullName>
    </submittedName>
</protein>
<sequence>MIDEKQNIDHVVVSRRGIWALETKNIDGVITCEGDQWNRTRIGSKGEEYEGYIGSPSKQAKSNAIKIKNYLERQLPDTFKSLKLYVEPIVIIANEEAELNIKNPSTDIYTHKEIKKQIKNKNNNKKEIFNKKEIKNIIKELKKLK</sequence>
<organism evidence="2 3">
    <name type="scientific">Methanohalarchaeum thermophilum</name>
    <dbReference type="NCBI Taxonomy" id="1903181"/>
    <lineage>
        <taxon>Archaea</taxon>
        <taxon>Methanobacteriati</taxon>
        <taxon>Methanobacteriota</taxon>
        <taxon>Methanonatronarchaeia</taxon>
        <taxon>Methanonatronarchaeales</taxon>
        <taxon>Methanonatronarchaeaceae</taxon>
        <taxon>Candidatus Methanohalarchaeum</taxon>
    </lineage>
</organism>
<accession>A0A1Q6DWP1</accession>
<dbReference type="Proteomes" id="UP000185744">
    <property type="component" value="Unassembled WGS sequence"/>
</dbReference>
<evidence type="ECO:0000313" key="3">
    <source>
        <dbReference type="Proteomes" id="UP000185744"/>
    </source>
</evidence>
<dbReference type="Pfam" id="PF08378">
    <property type="entry name" value="NERD"/>
    <property type="match status" value="1"/>
</dbReference>
<proteinExistence type="predicted"/>
<keyword evidence="3" id="KW-1185">Reference proteome</keyword>
<dbReference type="InterPro" id="IPR011528">
    <property type="entry name" value="NERD"/>
</dbReference>
<dbReference type="AlphaFoldDB" id="A0A1Q6DWP1"/>
<evidence type="ECO:0000259" key="1">
    <source>
        <dbReference type="PROSITE" id="PS50965"/>
    </source>
</evidence>
<dbReference type="EMBL" id="MSDW01000001">
    <property type="protein sequence ID" value="OKY78748.1"/>
    <property type="molecule type" value="Genomic_DNA"/>
</dbReference>
<reference evidence="2" key="1">
    <citation type="submission" date="2016-12" db="EMBL/GenBank/DDBJ databases">
        <title>Discovery of methanogenic haloarchaea.</title>
        <authorList>
            <person name="Sorokin D.Y."/>
            <person name="Makarova K.S."/>
            <person name="Abbas B."/>
            <person name="Ferrer M."/>
            <person name="Golyshin P.N."/>
        </authorList>
    </citation>
    <scope>NUCLEOTIDE SEQUENCE [LARGE SCALE GENOMIC DNA]</scope>
    <source>
        <strain evidence="2">HMET1</strain>
    </source>
</reference>